<feature type="domain" description="SAM-dependent MTase TRM10-type" evidence="11">
    <location>
        <begin position="185"/>
        <end position="379"/>
    </location>
</feature>
<sequence length="441" mass="51929">MFFTRRITYSLKQIGENIVTIPKLQTKFNLRILHKGNLAVNSVRHHSTEQPEWDLNYEEIANGDEELVHKLKIIALETEVMRQDGKLVPDNSYLKPKHWRELLTKSSRSARQKYLTYLFKLEKKDENRQAKSEEKRKMYEEYLAKKEEEKATKPEMSLEEFASSYSLQHNNIFLRFYDTTINHMYNNRLIKAIQFGQKLVVDLGYHGDMTKRENTNCAKQLMLLFADNRLSDDPFDLHFCNADKDSDLYKELIKFIPIAEEPWFPLNIHECSYLDVFPKEQLVYLTPHVREEVKEFDHDTVYIVGGIVDKVNQEPLSLAKAKREGLKMAKLPLDSHLLWGAGSGKSLTINQVGAILMDQKVSGNWEYSLRHVPRRKLFSEENTLKAIDRAYSRKSVTERIRKPFYGKVNFDKLNYNNMSKPIRNQKQDEQKRVDIKNLFNE</sequence>
<dbReference type="PANTHER" id="PTHR13563">
    <property type="entry name" value="TRNA (GUANINE-9-) METHYLTRANSFERASE"/>
    <property type="match status" value="1"/>
</dbReference>
<evidence type="ECO:0000256" key="6">
    <source>
        <dbReference type="ARBA" id="ARBA00022946"/>
    </source>
</evidence>
<dbReference type="OrthoDB" id="9976048at2759"/>
<accession>A0A9N9XRT3</accession>
<name>A0A9N9XRT3_PHYSR</name>
<keyword evidence="8" id="KW-0496">Mitochondrion</keyword>
<dbReference type="InterPro" id="IPR025812">
    <property type="entry name" value="Trm10_C_MTase_dom"/>
</dbReference>
<protein>
    <recommendedName>
        <fullName evidence="9">RNA (guanine-9-)-methyltransferase domain-containing protein 1</fullName>
    </recommendedName>
</protein>
<dbReference type="CDD" id="cd18102">
    <property type="entry name" value="Trm10_MRRP1"/>
    <property type="match status" value="1"/>
</dbReference>
<evidence type="ECO:0000256" key="4">
    <source>
        <dbReference type="ARBA" id="ARBA00022691"/>
    </source>
</evidence>
<keyword evidence="2" id="KW-0489">Methyltransferase</keyword>
<keyword evidence="5" id="KW-0819">tRNA processing</keyword>
<reference evidence="12" key="1">
    <citation type="submission" date="2022-01" db="EMBL/GenBank/DDBJ databases">
        <authorList>
            <person name="King R."/>
        </authorList>
    </citation>
    <scope>NUCLEOTIDE SEQUENCE</scope>
</reference>
<dbReference type="GO" id="GO:0008168">
    <property type="term" value="F:methyltransferase activity"/>
    <property type="evidence" value="ECO:0007669"/>
    <property type="project" value="UniProtKB-KW"/>
</dbReference>
<dbReference type="EMBL" id="OU900098">
    <property type="protein sequence ID" value="CAG9861884.1"/>
    <property type="molecule type" value="Genomic_DNA"/>
</dbReference>
<evidence type="ECO:0000256" key="5">
    <source>
        <dbReference type="ARBA" id="ARBA00022694"/>
    </source>
</evidence>
<dbReference type="AlphaFoldDB" id="A0A9N9XRT3"/>
<evidence type="ECO:0000313" key="13">
    <source>
        <dbReference type="Proteomes" id="UP001153712"/>
    </source>
</evidence>
<evidence type="ECO:0000256" key="10">
    <source>
        <dbReference type="SAM" id="Coils"/>
    </source>
</evidence>
<dbReference type="PANTHER" id="PTHR13563:SF5">
    <property type="entry name" value="TRNA METHYLTRANSFERASE 10 HOMOLOG C"/>
    <property type="match status" value="1"/>
</dbReference>
<keyword evidence="6" id="KW-0809">Transit peptide</keyword>
<dbReference type="GO" id="GO:0070131">
    <property type="term" value="P:positive regulation of mitochondrial translation"/>
    <property type="evidence" value="ECO:0007669"/>
    <property type="project" value="TreeGrafter"/>
</dbReference>
<keyword evidence="13" id="KW-1185">Reference proteome</keyword>
<evidence type="ECO:0000256" key="2">
    <source>
        <dbReference type="ARBA" id="ARBA00022603"/>
    </source>
</evidence>
<dbReference type="InterPro" id="IPR038459">
    <property type="entry name" value="MT_TRM10-typ_sf"/>
</dbReference>
<comment type="subcellular location">
    <subcellularLocation>
        <location evidence="1">Mitochondrion</location>
    </subcellularLocation>
</comment>
<evidence type="ECO:0000313" key="12">
    <source>
        <dbReference type="EMBL" id="CAG9861884.1"/>
    </source>
</evidence>
<dbReference type="Proteomes" id="UP001153712">
    <property type="component" value="Chromosome 5"/>
</dbReference>
<evidence type="ECO:0000256" key="3">
    <source>
        <dbReference type="ARBA" id="ARBA00022679"/>
    </source>
</evidence>
<evidence type="ECO:0000259" key="11">
    <source>
        <dbReference type="PROSITE" id="PS51675"/>
    </source>
</evidence>
<dbReference type="GO" id="GO:0097745">
    <property type="term" value="P:mitochondrial tRNA 5'-end processing"/>
    <property type="evidence" value="ECO:0007669"/>
    <property type="project" value="TreeGrafter"/>
</dbReference>
<keyword evidence="3" id="KW-0808">Transferase</keyword>
<dbReference type="InterPro" id="IPR007356">
    <property type="entry name" value="tRNA_m1G_MeTrfase_euk"/>
</dbReference>
<dbReference type="InterPro" id="IPR028564">
    <property type="entry name" value="MT_TRM10-typ"/>
</dbReference>
<dbReference type="PROSITE" id="PS51675">
    <property type="entry name" value="SAM_MT_TRM10"/>
    <property type="match status" value="1"/>
</dbReference>
<dbReference type="GO" id="GO:0032259">
    <property type="term" value="P:methylation"/>
    <property type="evidence" value="ECO:0007669"/>
    <property type="project" value="UniProtKB-KW"/>
</dbReference>
<evidence type="ECO:0000256" key="8">
    <source>
        <dbReference type="ARBA" id="ARBA00023128"/>
    </source>
</evidence>
<gene>
    <name evidence="12" type="ORF">PHYEVI_LOCUS8210</name>
</gene>
<proteinExistence type="predicted"/>
<dbReference type="Gene3D" id="3.40.1280.30">
    <property type="match status" value="1"/>
</dbReference>
<evidence type="ECO:0000256" key="9">
    <source>
        <dbReference type="ARBA" id="ARBA00029803"/>
    </source>
</evidence>
<keyword evidence="4" id="KW-0949">S-adenosyl-L-methionine</keyword>
<evidence type="ECO:0000256" key="1">
    <source>
        <dbReference type="ARBA" id="ARBA00004173"/>
    </source>
</evidence>
<feature type="coiled-coil region" evidence="10">
    <location>
        <begin position="121"/>
        <end position="149"/>
    </location>
</feature>
<dbReference type="GO" id="GO:0005739">
    <property type="term" value="C:mitochondrion"/>
    <property type="evidence" value="ECO:0007669"/>
    <property type="project" value="UniProtKB-SubCell"/>
</dbReference>
<evidence type="ECO:0000256" key="7">
    <source>
        <dbReference type="ARBA" id="ARBA00023054"/>
    </source>
</evidence>
<dbReference type="GO" id="GO:0005654">
    <property type="term" value="C:nucleoplasm"/>
    <property type="evidence" value="ECO:0007669"/>
    <property type="project" value="TreeGrafter"/>
</dbReference>
<organism evidence="12 13">
    <name type="scientific">Phyllotreta striolata</name>
    <name type="common">Striped flea beetle</name>
    <name type="synonym">Crioceris striolata</name>
    <dbReference type="NCBI Taxonomy" id="444603"/>
    <lineage>
        <taxon>Eukaryota</taxon>
        <taxon>Metazoa</taxon>
        <taxon>Ecdysozoa</taxon>
        <taxon>Arthropoda</taxon>
        <taxon>Hexapoda</taxon>
        <taxon>Insecta</taxon>
        <taxon>Pterygota</taxon>
        <taxon>Neoptera</taxon>
        <taxon>Endopterygota</taxon>
        <taxon>Coleoptera</taxon>
        <taxon>Polyphaga</taxon>
        <taxon>Cucujiformia</taxon>
        <taxon>Chrysomeloidea</taxon>
        <taxon>Chrysomelidae</taxon>
        <taxon>Galerucinae</taxon>
        <taxon>Alticini</taxon>
        <taxon>Phyllotreta</taxon>
    </lineage>
</organism>
<keyword evidence="7 10" id="KW-0175">Coiled coil</keyword>
<dbReference type="GO" id="GO:0000049">
    <property type="term" value="F:tRNA binding"/>
    <property type="evidence" value="ECO:0007669"/>
    <property type="project" value="TreeGrafter"/>
</dbReference>